<evidence type="ECO:0000256" key="1">
    <source>
        <dbReference type="SAM" id="MobiDB-lite"/>
    </source>
</evidence>
<dbReference type="RefSeq" id="WP_015017740.1">
    <property type="nucleotide sequence ID" value="NC_018719.1"/>
</dbReference>
<dbReference type="InParanoid" id="K0IHC9"/>
<evidence type="ECO:0000259" key="2">
    <source>
        <dbReference type="Pfam" id="PF09557"/>
    </source>
</evidence>
<dbReference type="Pfam" id="PF09557">
    <property type="entry name" value="DUF2382"/>
    <property type="match status" value="1"/>
</dbReference>
<feature type="compositionally biased region" description="Polar residues" evidence="1">
    <location>
        <begin position="198"/>
        <end position="208"/>
    </location>
</feature>
<feature type="region of interest" description="Disordered" evidence="1">
    <location>
        <begin position="190"/>
        <end position="219"/>
    </location>
</feature>
<dbReference type="PANTHER" id="PTHR38463">
    <property type="entry name" value="STRESS RESPONSE PROTEIN YSNF"/>
    <property type="match status" value="1"/>
</dbReference>
<dbReference type="NCBIfam" id="TIGR02271">
    <property type="entry name" value="YsnF/AvaK domain"/>
    <property type="match status" value="1"/>
</dbReference>
<sequence length="219" mass="25116">MANTESIAWDDVVKKEARGAVDDSDFGEVQEIGQHYVLTQKGVMKKEKFYVPKYLVQGYDGKTLWFDASEDQLQGWRRDTAPSYDEYSSFRKPEAPKDIETRIPVIEERLQVSKRESTDEATITKRPVTENKTVEVPVTHEELTVERRPATDTTQAEGPVSSDTEIKVPLRREEVEVTKKPYVKEEVVIKKEPVTETQTVSDTVTSEQVDVEGKKRRQH</sequence>
<organism evidence="3 4">
    <name type="scientific">Nitrososphaera gargensis (strain Ga9.2)</name>
    <dbReference type="NCBI Taxonomy" id="1237085"/>
    <lineage>
        <taxon>Archaea</taxon>
        <taxon>Nitrososphaerota</taxon>
        <taxon>Nitrososphaeria</taxon>
        <taxon>Nitrososphaerales</taxon>
        <taxon>Nitrososphaeraceae</taxon>
        <taxon>Nitrososphaera</taxon>
    </lineage>
</organism>
<feature type="domain" description="DUF2382" evidence="2">
    <location>
        <begin position="103"/>
        <end position="211"/>
    </location>
</feature>
<dbReference type="InterPro" id="IPR052967">
    <property type="entry name" value="Stress_Response_Assoc"/>
</dbReference>
<dbReference type="InterPro" id="IPR019060">
    <property type="entry name" value="DUF2382"/>
</dbReference>
<gene>
    <name evidence="3" type="primary">ysnF</name>
    <name evidence="3" type="ordered locus">Ngar_c02190</name>
</gene>
<dbReference type="PANTHER" id="PTHR38463:SF1">
    <property type="entry name" value="STRESS RESPONSE PROTEIN YSNF"/>
    <property type="match status" value="1"/>
</dbReference>
<dbReference type="GeneID" id="13796395"/>
<accession>K0IHC9</accession>
<keyword evidence="4" id="KW-1185">Reference proteome</keyword>
<feature type="region of interest" description="Disordered" evidence="1">
    <location>
        <begin position="144"/>
        <end position="168"/>
    </location>
</feature>
<dbReference type="OrthoDB" id="11897at2157"/>
<dbReference type="AlphaFoldDB" id="K0IHC9"/>
<evidence type="ECO:0000313" key="4">
    <source>
        <dbReference type="Proteomes" id="UP000008037"/>
    </source>
</evidence>
<dbReference type="KEGG" id="nga:Ngar_c02190"/>
<protein>
    <submittedName>
        <fullName evidence="3">Putative stress response protein YsnF</fullName>
    </submittedName>
</protein>
<reference evidence="3 4" key="1">
    <citation type="journal article" date="2012" name="Environ. Microbiol.">
        <title>The genome of the ammonia-oxidizing Candidatus Nitrososphaera gargensis: insights into metabolic versatility and environmental adaptations.</title>
        <authorList>
            <person name="Spang A."/>
            <person name="Poehlein A."/>
            <person name="Offre P."/>
            <person name="Zumbragel S."/>
            <person name="Haider S."/>
            <person name="Rychlik N."/>
            <person name="Nowka B."/>
            <person name="Schmeisser C."/>
            <person name="Lebedeva E.V."/>
            <person name="Rattei T."/>
            <person name="Bohm C."/>
            <person name="Schmid M."/>
            <person name="Galushko A."/>
            <person name="Hatzenpichler R."/>
            <person name="Weinmaier T."/>
            <person name="Daniel R."/>
            <person name="Schleper C."/>
            <person name="Spieck E."/>
            <person name="Streit W."/>
            <person name="Wagner M."/>
        </authorList>
    </citation>
    <scope>NUCLEOTIDE SEQUENCE [LARGE SCALE GENOMIC DNA]</scope>
    <source>
        <strain evidence="4">Ga9.2</strain>
    </source>
</reference>
<evidence type="ECO:0000313" key="3">
    <source>
        <dbReference type="EMBL" id="AFU57167.1"/>
    </source>
</evidence>
<proteinExistence type="predicted"/>
<dbReference type="HOGENOM" id="CLU_1259130_0_0_2"/>
<dbReference type="EMBL" id="CP002408">
    <property type="protein sequence ID" value="AFU57167.1"/>
    <property type="molecule type" value="Genomic_DNA"/>
</dbReference>
<name>K0IHC9_NITGG</name>
<dbReference type="Proteomes" id="UP000008037">
    <property type="component" value="Chromosome"/>
</dbReference>